<organism evidence="2 3">
    <name type="scientific">Steinernema hermaphroditum</name>
    <dbReference type="NCBI Taxonomy" id="289476"/>
    <lineage>
        <taxon>Eukaryota</taxon>
        <taxon>Metazoa</taxon>
        <taxon>Ecdysozoa</taxon>
        <taxon>Nematoda</taxon>
        <taxon>Chromadorea</taxon>
        <taxon>Rhabditida</taxon>
        <taxon>Tylenchina</taxon>
        <taxon>Panagrolaimomorpha</taxon>
        <taxon>Strongyloidoidea</taxon>
        <taxon>Steinernematidae</taxon>
        <taxon>Steinernema</taxon>
    </lineage>
</organism>
<evidence type="ECO:0000313" key="2">
    <source>
        <dbReference type="EMBL" id="KAK0425715.1"/>
    </source>
</evidence>
<keyword evidence="3" id="KW-1185">Reference proteome</keyword>
<reference evidence="2" key="1">
    <citation type="submission" date="2023-06" db="EMBL/GenBank/DDBJ databases">
        <title>Genomic analysis of the entomopathogenic nematode Steinernema hermaphroditum.</title>
        <authorList>
            <person name="Schwarz E.M."/>
            <person name="Heppert J.K."/>
            <person name="Baniya A."/>
            <person name="Schwartz H.T."/>
            <person name="Tan C.-H."/>
            <person name="Antoshechkin I."/>
            <person name="Sternberg P.W."/>
            <person name="Goodrich-Blair H."/>
            <person name="Dillman A.R."/>
        </authorList>
    </citation>
    <scope>NUCLEOTIDE SEQUENCE</scope>
    <source>
        <strain evidence="2">PS9179</strain>
        <tissue evidence="2">Whole animal</tissue>
    </source>
</reference>
<comment type="caution">
    <text evidence="2">The sequence shown here is derived from an EMBL/GenBank/DDBJ whole genome shotgun (WGS) entry which is preliminary data.</text>
</comment>
<dbReference type="AlphaFoldDB" id="A0AA39IL81"/>
<name>A0AA39IL81_9BILA</name>
<dbReference type="Proteomes" id="UP001175271">
    <property type="component" value="Unassembled WGS sequence"/>
</dbReference>
<feature type="compositionally biased region" description="Basic and acidic residues" evidence="1">
    <location>
        <begin position="38"/>
        <end position="48"/>
    </location>
</feature>
<feature type="region of interest" description="Disordered" evidence="1">
    <location>
        <begin position="1"/>
        <end position="48"/>
    </location>
</feature>
<accession>A0AA39IL81</accession>
<sequence length="168" mass="18895">MVSEGEDVERILAESVANTNEGEEGVPKQVAPEQGEEGESRKAAVLEEAPEGKCAKPLELFELSSDELMNTCGRPVEVVLSNRDVRRGNVYAIHPMNRQLTLIQFDFATNEPEKMWIVPEHNIKSFRALEQKEVFGLPGVIDPSPELVMWMSKLFDAELPPTVHNYYL</sequence>
<proteinExistence type="predicted"/>
<gene>
    <name evidence="2" type="ORF">QR680_009336</name>
</gene>
<evidence type="ECO:0000313" key="3">
    <source>
        <dbReference type="Proteomes" id="UP001175271"/>
    </source>
</evidence>
<evidence type="ECO:0000256" key="1">
    <source>
        <dbReference type="SAM" id="MobiDB-lite"/>
    </source>
</evidence>
<dbReference type="EMBL" id="JAUCMV010000001">
    <property type="protein sequence ID" value="KAK0425715.1"/>
    <property type="molecule type" value="Genomic_DNA"/>
</dbReference>
<protein>
    <submittedName>
        <fullName evidence="2">Uncharacterized protein</fullName>
    </submittedName>
</protein>
<dbReference type="Gene3D" id="2.30.30.100">
    <property type="match status" value="1"/>
</dbReference>